<evidence type="ECO:0000256" key="2">
    <source>
        <dbReference type="SAM" id="MobiDB-lite"/>
    </source>
</evidence>
<dbReference type="Pfam" id="PF16043">
    <property type="entry name" value="DUF4795"/>
    <property type="match status" value="1"/>
</dbReference>
<feature type="region of interest" description="Disordered" evidence="2">
    <location>
        <begin position="284"/>
        <end position="377"/>
    </location>
</feature>
<dbReference type="OMA" id="KMDDYMN"/>
<feature type="coiled-coil region" evidence="1">
    <location>
        <begin position="213"/>
        <end position="266"/>
    </location>
</feature>
<organism evidence="4 5">
    <name type="scientific">Nematostella vectensis</name>
    <name type="common">Starlet sea anemone</name>
    <dbReference type="NCBI Taxonomy" id="45351"/>
    <lineage>
        <taxon>Eukaryota</taxon>
        <taxon>Metazoa</taxon>
        <taxon>Cnidaria</taxon>
        <taxon>Anthozoa</taxon>
        <taxon>Hexacorallia</taxon>
        <taxon>Actiniaria</taxon>
        <taxon>Edwardsiidae</taxon>
        <taxon>Nematostella</taxon>
    </lineage>
</organism>
<keyword evidence="5" id="KW-1185">Reference proteome</keyword>
<dbReference type="InParanoid" id="A7S7E0"/>
<feature type="compositionally biased region" description="Polar residues" evidence="2">
    <location>
        <begin position="342"/>
        <end position="354"/>
    </location>
</feature>
<evidence type="ECO:0000256" key="1">
    <source>
        <dbReference type="SAM" id="Coils"/>
    </source>
</evidence>
<dbReference type="InterPro" id="IPR032013">
    <property type="entry name" value="DUF4795"/>
</dbReference>
<dbReference type="HOGENOM" id="CLU_300021_0_0_1"/>
<dbReference type="EMBL" id="DS469592">
    <property type="protein sequence ID" value="EDO40381.1"/>
    <property type="molecule type" value="Genomic_DNA"/>
</dbReference>
<proteinExistence type="predicted"/>
<feature type="compositionally biased region" description="Basic and acidic residues" evidence="2">
    <location>
        <begin position="62"/>
        <end position="94"/>
    </location>
</feature>
<dbReference type="STRING" id="45351.A7S7E0"/>
<evidence type="ECO:0000313" key="4">
    <source>
        <dbReference type="EMBL" id="EDO40381.1"/>
    </source>
</evidence>
<feature type="compositionally biased region" description="Basic and acidic residues" evidence="2">
    <location>
        <begin position="294"/>
        <end position="307"/>
    </location>
</feature>
<dbReference type="PhylomeDB" id="A7S7E0"/>
<dbReference type="AlphaFoldDB" id="A7S7E0"/>
<keyword evidence="1" id="KW-0175">Coiled coil</keyword>
<dbReference type="Proteomes" id="UP000001593">
    <property type="component" value="Unassembled WGS sequence"/>
</dbReference>
<feature type="coiled-coil region" evidence="1">
    <location>
        <begin position="585"/>
        <end position="612"/>
    </location>
</feature>
<feature type="region of interest" description="Disordered" evidence="2">
    <location>
        <begin position="804"/>
        <end position="977"/>
    </location>
</feature>
<accession>A7S7E0</accession>
<protein>
    <recommendedName>
        <fullName evidence="3">DUF4795 domain-containing protein</fullName>
    </recommendedName>
</protein>
<feature type="domain" description="DUF4795" evidence="3">
    <location>
        <begin position="487"/>
        <end position="700"/>
    </location>
</feature>
<dbReference type="KEGG" id="nve:5512092"/>
<reference evidence="4 5" key="1">
    <citation type="journal article" date="2007" name="Science">
        <title>Sea anemone genome reveals ancestral eumetazoan gene repertoire and genomic organization.</title>
        <authorList>
            <person name="Putnam N.H."/>
            <person name="Srivastava M."/>
            <person name="Hellsten U."/>
            <person name="Dirks B."/>
            <person name="Chapman J."/>
            <person name="Salamov A."/>
            <person name="Terry A."/>
            <person name="Shapiro H."/>
            <person name="Lindquist E."/>
            <person name="Kapitonov V.V."/>
            <person name="Jurka J."/>
            <person name="Genikhovich G."/>
            <person name="Grigoriev I.V."/>
            <person name="Lucas S.M."/>
            <person name="Steele R.E."/>
            <person name="Finnerty J.R."/>
            <person name="Technau U."/>
            <person name="Martindale M.Q."/>
            <person name="Rokhsar D.S."/>
        </authorList>
    </citation>
    <scope>NUCLEOTIDE SEQUENCE [LARGE SCALE GENOMIC DNA]</scope>
    <source>
        <strain evidence="5">CH2 X CH6</strain>
    </source>
</reference>
<feature type="coiled-coil region" evidence="1">
    <location>
        <begin position="446"/>
        <end position="513"/>
    </location>
</feature>
<feature type="region of interest" description="Disordered" evidence="2">
    <location>
        <begin position="56"/>
        <end position="114"/>
    </location>
</feature>
<gene>
    <name evidence="4" type="ORF">NEMVEDRAFT_v1g243361</name>
</gene>
<feature type="compositionally biased region" description="Polar residues" evidence="2">
    <location>
        <begin position="954"/>
        <end position="969"/>
    </location>
</feature>
<dbReference type="PANTHER" id="PTHR47080">
    <property type="entry name" value="CHROMOSOME 16 OPEN READING FRAME 96"/>
    <property type="match status" value="1"/>
</dbReference>
<dbReference type="eggNOG" id="ENOG502R9P3">
    <property type="taxonomic scope" value="Eukaryota"/>
</dbReference>
<feature type="compositionally biased region" description="Basic and acidic residues" evidence="2">
    <location>
        <begin position="908"/>
        <end position="920"/>
    </location>
</feature>
<sequence>MVATDLELHKLVDLSLRTPEVGVVNFNHLHKLLHAILDHIGLGYDGKNITKVYASKSPVSESKTRTDHTSEAEDVKDEGDTKATNETEKEKEYAGTEESTVVSEQETLKSPTNAVRAVQEDEIERLQSVQRYMQSKISELEEKLKILDALPTNRSIIEKAQQSESTNQLTSKDNALAGIWQFLKINSRLLAAEEAIDRIMNILNEFLGSGKSVGELNDNLQDIAKELSNLKSQINNNNDAISSTEHQEAMGKIEEIQRKLSGLASKEDLREYVKWPALENALNAGKQRNSSAKNETKTHTEDAKLDDSELESSTPEDGRPKTVPVKPTQSPVPTPEVPKTAMTRSEFTQVTSNDLPDKEPDKDADDAEDSSHPSQEMRECLRQIGELSDKNRIVEEQVKVIKEVLPNKIDKTELDIPEDLKNRIDAMQADLDSISQKMYGNSSGELDELRQLYQENRDKIEAIKRELAAMARQAKQAYIQRPSSGKGVDNEAMDNIRALLKDVQDEQEKAAKKMDYKLTDLQDDLSQKREHIEALYNYVQKLQDSKADKDNVAIEMDIKADKEALDSKVSLTTFDNSFNMLDEGLREALQKMDDYMNEELALKQALKQLSCEMKEKMDGQAFKAMQDFLERRIADVQKSRNMIAREAKVELTGAAGIRRPLLNFHCISCNRPVEVPYNRDAQQSLPSPQAVKLKRSKGPYISYEMDQIRHYQRTFQQPALHPIEKPMNEFVAKRPCGGSHTVLNHTIRKPTRIVSSQLSNVLAASVRDDPTAHVPNWSREISVIDLLKGKDGHVYRGRYKAIPPISRSHKHTPSESDLPPLHKDPVMPGPRWNSEPQLSRGGDEFQPLESFAPRQGETIDTNESQVTTPPPTTNQPSVLPPREKQGSPLRVQGQLIAVPSPSPPAAQKNEHQHRIEREEFLQSQQPPRLEGEPQGRISPGQRLFSPRHARNGSPCAQQISPTSQMQHQPGQRLGGDVVKVTDEPVDGRLSVDSIDEVVE</sequence>
<name>A7S7E0_NEMVE</name>
<dbReference type="PANTHER" id="PTHR47080:SF2">
    <property type="entry name" value="GLUTAMINE-RICH PROTEIN 2"/>
    <property type="match status" value="1"/>
</dbReference>
<evidence type="ECO:0000313" key="5">
    <source>
        <dbReference type="Proteomes" id="UP000001593"/>
    </source>
</evidence>
<evidence type="ECO:0000259" key="3">
    <source>
        <dbReference type="Pfam" id="PF16043"/>
    </source>
</evidence>
<feature type="compositionally biased region" description="Low complexity" evidence="2">
    <location>
        <begin position="96"/>
        <end position="105"/>
    </location>
</feature>